<dbReference type="GO" id="GO:0008234">
    <property type="term" value="F:cysteine-type peptidase activity"/>
    <property type="evidence" value="ECO:0007669"/>
    <property type="project" value="InterPro"/>
</dbReference>
<dbReference type="WBParaSite" id="ACOC_0000063301-mRNA-1">
    <property type="protein sequence ID" value="ACOC_0000063301-mRNA-1"/>
    <property type="gene ID" value="ACOC_0000063301"/>
</dbReference>
<dbReference type="PROSITE" id="PS00639">
    <property type="entry name" value="THIOL_PROTEASE_HIS"/>
    <property type="match status" value="1"/>
</dbReference>
<evidence type="ECO:0000259" key="1">
    <source>
        <dbReference type="SMART" id="SM00645"/>
    </source>
</evidence>
<feature type="domain" description="Peptidase C1A papain C-terminal" evidence="1">
    <location>
        <begin position="1"/>
        <end position="215"/>
    </location>
</feature>
<accession>A0A0R3PAN0</accession>
<reference evidence="4" key="1">
    <citation type="submission" date="2017-02" db="UniProtKB">
        <authorList>
            <consortium name="WormBaseParasite"/>
        </authorList>
    </citation>
    <scope>IDENTIFICATION</scope>
</reference>
<dbReference type="Pfam" id="PF00112">
    <property type="entry name" value="Peptidase_C1"/>
    <property type="match status" value="1"/>
</dbReference>
<dbReference type="SMART" id="SM00645">
    <property type="entry name" value="Pept_C1"/>
    <property type="match status" value="1"/>
</dbReference>
<dbReference type="AlphaFoldDB" id="A0A0R3PAN0"/>
<evidence type="ECO:0000313" key="3">
    <source>
        <dbReference type="Proteomes" id="UP000267027"/>
    </source>
</evidence>
<evidence type="ECO:0000313" key="2">
    <source>
        <dbReference type="EMBL" id="VDM52219.1"/>
    </source>
</evidence>
<dbReference type="OrthoDB" id="5833656at2759"/>
<dbReference type="InterPro" id="IPR000668">
    <property type="entry name" value="Peptidase_C1A_C"/>
</dbReference>
<dbReference type="OMA" id="WYGRISS"/>
<name>A0A0R3PAN0_ANGCS</name>
<dbReference type="SUPFAM" id="SSF54001">
    <property type="entry name" value="Cysteine proteinases"/>
    <property type="match status" value="1"/>
</dbReference>
<dbReference type="InterPro" id="IPR038765">
    <property type="entry name" value="Papain-like_cys_pep_sf"/>
</dbReference>
<dbReference type="GO" id="GO:0006508">
    <property type="term" value="P:proteolysis"/>
    <property type="evidence" value="ECO:0007669"/>
    <property type="project" value="InterPro"/>
</dbReference>
<dbReference type="InterPro" id="IPR025660">
    <property type="entry name" value="Pept_his_AS"/>
</dbReference>
<organism evidence="4">
    <name type="scientific">Angiostrongylus costaricensis</name>
    <name type="common">Nematode worm</name>
    <dbReference type="NCBI Taxonomy" id="334426"/>
    <lineage>
        <taxon>Eukaryota</taxon>
        <taxon>Metazoa</taxon>
        <taxon>Ecdysozoa</taxon>
        <taxon>Nematoda</taxon>
        <taxon>Chromadorea</taxon>
        <taxon>Rhabditida</taxon>
        <taxon>Rhabditina</taxon>
        <taxon>Rhabditomorpha</taxon>
        <taxon>Strongyloidea</taxon>
        <taxon>Metastrongylidae</taxon>
        <taxon>Angiostrongylus</taxon>
    </lineage>
</organism>
<dbReference type="STRING" id="334426.A0A0R3PAN0"/>
<sequence>MRGRYEKLSLCFDVSDGTDEIPRFEDVCMPYVFHPCGHHRNEKYYGKCPNHLFRTPSCKRVCQSGYNKSYEKDKIYGMLIFKRQQVQIIASNYIFQENQHTWSRMTRHLSKRKLWKTDQYKLHLPFLKIFLIISPEYMWYGRISSLYLVLVTVVGNSEINGACYCLKVSFHTFQHTAGKQEGGHAVKLIGWGVEGGIKYWLVANSWNTDWGENGMP</sequence>
<reference evidence="2 3" key="2">
    <citation type="submission" date="2018-11" db="EMBL/GenBank/DDBJ databases">
        <authorList>
            <consortium name="Pathogen Informatics"/>
        </authorList>
    </citation>
    <scope>NUCLEOTIDE SEQUENCE [LARGE SCALE GENOMIC DNA]</scope>
    <source>
        <strain evidence="2 3">Costa Rica</strain>
    </source>
</reference>
<keyword evidence="3" id="KW-1185">Reference proteome</keyword>
<dbReference type="Proteomes" id="UP000267027">
    <property type="component" value="Unassembled WGS sequence"/>
</dbReference>
<gene>
    <name evidence="2" type="ORF">ACOC_LOCUS634</name>
</gene>
<proteinExistence type="predicted"/>
<dbReference type="Gene3D" id="3.90.70.10">
    <property type="entry name" value="Cysteine proteinases"/>
    <property type="match status" value="2"/>
</dbReference>
<protein>
    <submittedName>
        <fullName evidence="4">Pept_C1 domain-containing protein</fullName>
    </submittedName>
</protein>
<dbReference type="EMBL" id="UYYA01000070">
    <property type="protein sequence ID" value="VDM52219.1"/>
    <property type="molecule type" value="Genomic_DNA"/>
</dbReference>
<evidence type="ECO:0000313" key="4">
    <source>
        <dbReference type="WBParaSite" id="ACOC_0000063301-mRNA-1"/>
    </source>
</evidence>